<organism evidence="1 2">
    <name type="scientific">Clostridium neuense</name>
    <dbReference type="NCBI Taxonomy" id="1728934"/>
    <lineage>
        <taxon>Bacteria</taxon>
        <taxon>Bacillati</taxon>
        <taxon>Bacillota</taxon>
        <taxon>Clostridia</taxon>
        <taxon>Eubacteriales</taxon>
        <taxon>Clostridiaceae</taxon>
        <taxon>Clostridium</taxon>
    </lineage>
</organism>
<dbReference type="InterPro" id="IPR046118">
    <property type="entry name" value="DUF6115"/>
</dbReference>
<keyword evidence="2" id="KW-1185">Reference proteome</keyword>
<evidence type="ECO:0000313" key="1">
    <source>
        <dbReference type="EMBL" id="MFL0251615.1"/>
    </source>
</evidence>
<comment type="caution">
    <text evidence="1">The sequence shown here is derived from an EMBL/GenBank/DDBJ whole genome shotgun (WGS) entry which is preliminary data.</text>
</comment>
<proteinExistence type="predicted"/>
<evidence type="ECO:0000313" key="2">
    <source>
        <dbReference type="Proteomes" id="UP001623592"/>
    </source>
</evidence>
<dbReference type="Pfam" id="PF19610">
    <property type="entry name" value="DUF6115"/>
    <property type="match status" value="1"/>
</dbReference>
<name>A0ABW8TJE5_9CLOT</name>
<sequence>MAIIILLMIGIALIFINIKVIKNDNKGSFEDKLNDISYGTEDYKFEIGKLRKEFGETIFELQKEIEYLKDEVATMKNLNSESNEKVFSDDNNSKRDLETNNKVDVVVDNDIEVEDSNEVENLKAKQIKKLMQDGLSTDEISQKLNIGKGEVLLIQKLYIQ</sequence>
<protein>
    <submittedName>
        <fullName evidence="1">DUF6115 domain-containing protein</fullName>
    </submittedName>
</protein>
<reference evidence="1 2" key="1">
    <citation type="submission" date="2024-11" db="EMBL/GenBank/DDBJ databases">
        <authorList>
            <person name="Heng Y.C."/>
            <person name="Lim A.C.H."/>
            <person name="Lee J.K.Y."/>
            <person name="Kittelmann S."/>
        </authorList>
    </citation>
    <scope>NUCLEOTIDE SEQUENCE [LARGE SCALE GENOMIC DNA]</scope>
    <source>
        <strain evidence="1 2">WILCCON 0114</strain>
    </source>
</reference>
<accession>A0ABW8TJE5</accession>
<dbReference type="EMBL" id="JBJIAA010000011">
    <property type="protein sequence ID" value="MFL0251615.1"/>
    <property type="molecule type" value="Genomic_DNA"/>
</dbReference>
<dbReference type="Proteomes" id="UP001623592">
    <property type="component" value="Unassembled WGS sequence"/>
</dbReference>
<gene>
    <name evidence="1" type="ORF">ACJDT4_14425</name>
</gene>
<dbReference type="RefSeq" id="WP_406788266.1">
    <property type="nucleotide sequence ID" value="NZ_JBJIAA010000011.1"/>
</dbReference>